<evidence type="ECO:0000259" key="6">
    <source>
        <dbReference type="PROSITE" id="PS50104"/>
    </source>
</evidence>
<dbReference type="GO" id="GO:0007165">
    <property type="term" value="P:signal transduction"/>
    <property type="evidence" value="ECO:0007669"/>
    <property type="project" value="InterPro"/>
</dbReference>
<proteinExistence type="predicted"/>
<keyword evidence="3" id="KW-0732">Signal</keyword>
<organism>
    <name type="scientific">Branchiostoma floridae</name>
    <name type="common">Florida lancelet</name>
    <name type="synonym">Amphioxus</name>
    <dbReference type="NCBI Taxonomy" id="7739"/>
    <lineage>
        <taxon>Eukaryota</taxon>
        <taxon>Metazoa</taxon>
        <taxon>Chordata</taxon>
        <taxon>Cephalochordata</taxon>
        <taxon>Leptocardii</taxon>
        <taxon>Amphioxiformes</taxon>
        <taxon>Branchiostomatidae</taxon>
        <taxon>Branchiostoma</taxon>
    </lineage>
</organism>
<dbReference type="SUPFAM" id="SSF52200">
    <property type="entry name" value="Toll/Interleukin receptor TIR domain"/>
    <property type="match status" value="1"/>
</dbReference>
<dbReference type="GO" id="GO:0016020">
    <property type="term" value="C:membrane"/>
    <property type="evidence" value="ECO:0007669"/>
    <property type="project" value="UniProtKB-SubCell"/>
</dbReference>
<dbReference type="Pfam" id="PF01582">
    <property type="entry name" value="TIR"/>
    <property type="match status" value="1"/>
</dbReference>
<evidence type="ECO:0000256" key="3">
    <source>
        <dbReference type="ARBA" id="ARBA00022729"/>
    </source>
</evidence>
<comment type="subcellular location">
    <subcellularLocation>
        <location evidence="1">Membrane</location>
    </subcellularLocation>
</comment>
<dbReference type="AlphaFoldDB" id="C3Z6Q7"/>
<evidence type="ECO:0000313" key="7">
    <source>
        <dbReference type="EMBL" id="EEN51503.1"/>
    </source>
</evidence>
<dbReference type="PANTHER" id="PTHR24365">
    <property type="entry name" value="TOLL-LIKE RECEPTOR"/>
    <property type="match status" value="1"/>
</dbReference>
<dbReference type="InParanoid" id="C3Z6Q7"/>
<accession>C3Z6Q7</accession>
<evidence type="ECO:0000256" key="2">
    <source>
        <dbReference type="ARBA" id="ARBA00022692"/>
    </source>
</evidence>
<evidence type="ECO:0000256" key="1">
    <source>
        <dbReference type="ARBA" id="ARBA00004370"/>
    </source>
</evidence>
<keyword evidence="4" id="KW-1133">Transmembrane helix</keyword>
<dbReference type="InterPro" id="IPR000157">
    <property type="entry name" value="TIR_dom"/>
</dbReference>
<keyword evidence="5" id="KW-0472">Membrane</keyword>
<dbReference type="Gene3D" id="3.40.50.10140">
    <property type="entry name" value="Toll/interleukin-1 receptor homology (TIR) domain"/>
    <property type="match status" value="1"/>
</dbReference>
<protein>
    <recommendedName>
        <fullName evidence="6">TIR domain-containing protein</fullName>
    </recommendedName>
</protein>
<reference evidence="7" key="1">
    <citation type="journal article" date="2008" name="Nature">
        <title>The amphioxus genome and the evolution of the chordate karyotype.</title>
        <authorList>
            <consortium name="US DOE Joint Genome Institute (JGI-PGF)"/>
            <person name="Putnam N.H."/>
            <person name="Butts T."/>
            <person name="Ferrier D.E.K."/>
            <person name="Furlong R.F."/>
            <person name="Hellsten U."/>
            <person name="Kawashima T."/>
            <person name="Robinson-Rechavi M."/>
            <person name="Shoguchi E."/>
            <person name="Terry A."/>
            <person name="Yu J.-K."/>
            <person name="Benito-Gutierrez E.L."/>
            <person name="Dubchak I."/>
            <person name="Garcia-Fernandez J."/>
            <person name="Gibson-Brown J.J."/>
            <person name="Grigoriev I.V."/>
            <person name="Horton A.C."/>
            <person name="de Jong P.J."/>
            <person name="Jurka J."/>
            <person name="Kapitonov V.V."/>
            <person name="Kohara Y."/>
            <person name="Kuroki Y."/>
            <person name="Lindquist E."/>
            <person name="Lucas S."/>
            <person name="Osoegawa K."/>
            <person name="Pennacchio L.A."/>
            <person name="Salamov A.A."/>
            <person name="Satou Y."/>
            <person name="Sauka-Spengler T."/>
            <person name="Schmutz J."/>
            <person name="Shin-I T."/>
            <person name="Toyoda A."/>
            <person name="Bronner-Fraser M."/>
            <person name="Fujiyama A."/>
            <person name="Holland L.Z."/>
            <person name="Holland P.W.H."/>
            <person name="Satoh N."/>
            <person name="Rokhsar D.S."/>
        </authorList>
    </citation>
    <scope>NUCLEOTIDE SEQUENCE [LARGE SCALE GENOMIC DNA]</scope>
    <source>
        <strain evidence="7">S238N-H82</strain>
        <tissue evidence="7">Testes</tissue>
    </source>
</reference>
<name>C3Z6Q7_BRAFL</name>
<dbReference type="PANTHER" id="PTHR24365:SF541">
    <property type="entry name" value="PROTEIN TOLL-RELATED"/>
    <property type="match status" value="1"/>
</dbReference>
<dbReference type="SMART" id="SM00255">
    <property type="entry name" value="TIR"/>
    <property type="match status" value="1"/>
</dbReference>
<dbReference type="PROSITE" id="PS50104">
    <property type="entry name" value="TIR"/>
    <property type="match status" value="1"/>
</dbReference>
<gene>
    <name evidence="7" type="ORF">BRAFLDRAFT_69123</name>
</gene>
<feature type="domain" description="TIR" evidence="6">
    <location>
        <begin position="141"/>
        <end position="277"/>
    </location>
</feature>
<evidence type="ECO:0000256" key="4">
    <source>
        <dbReference type="ARBA" id="ARBA00022989"/>
    </source>
</evidence>
<sequence length="314" mass="35103">MTCGLGEGSVRQHGVQVKLWRYQGHRIIFHCILRTNGGLQNEDVAIDVIVDPPPQNRKPASSPVIVPDVSPIITFKQEQKVATDACPSMDGNSCAVNITSQIDSSFDAGTEFLGAVDGHVKELEEKIKATGNSLEAPLKPRTYDCFIIYSRDNEDVVYNKLIPFFKKNNIKYCEHQEHFDLGKNIFDNVNTCITCSRRVVAVLSRSFFDSGYCKMDLDAARGYAASSGYSLQDFLISIKITDFVFPNKYSDISNSTYADLSEDVNDERKWLQIRKALTEFRLASVIMRIEMGSKYCTPKSKLAVPGANKIETVV</sequence>
<dbReference type="InterPro" id="IPR035897">
    <property type="entry name" value="Toll_tir_struct_dom_sf"/>
</dbReference>
<keyword evidence="2" id="KW-0812">Transmembrane</keyword>
<evidence type="ECO:0000256" key="5">
    <source>
        <dbReference type="ARBA" id="ARBA00023136"/>
    </source>
</evidence>
<dbReference type="EMBL" id="GG666590">
    <property type="protein sequence ID" value="EEN51503.1"/>
    <property type="molecule type" value="Genomic_DNA"/>
</dbReference>